<dbReference type="OrthoDB" id="5061230at2"/>
<dbReference type="RefSeq" id="WP_045264473.1">
    <property type="nucleotide sequence ID" value="NZ_JYIV01000028.1"/>
</dbReference>
<feature type="transmembrane region" description="Helical" evidence="1">
    <location>
        <begin position="12"/>
        <end position="32"/>
    </location>
</feature>
<protein>
    <submittedName>
        <fullName evidence="2">Uncharacterized protein</fullName>
    </submittedName>
</protein>
<keyword evidence="1" id="KW-0472">Membrane</keyword>
<sequence>MISFGSDELWPSLLNIGIALAVIAVILGLVVWNGRRRGRRTIALDAALVISGWWILLSAVGAVIIVIKAFTVSWAELDGETHVFVEWPRDLPCSEFGDSATTMLTCNGEPLTTFVVGQASLGLRLLAASAQLSTLALTTMPAVIVGVICFSTLRGRAFSTTVTRALVGGAVAVLVFGVAADLLSGIAATTGLREVFPPDSEWYPPFYQLTVTPLPFVSALGLLALAAVFRQGTRLEQDRAHLQQETARLQKDTEGLV</sequence>
<gene>
    <name evidence="2" type="ORF">RN51_02612</name>
</gene>
<feature type="transmembrane region" description="Helical" evidence="1">
    <location>
        <begin position="206"/>
        <end position="229"/>
    </location>
</feature>
<proteinExistence type="predicted"/>
<keyword evidence="1" id="KW-0812">Transmembrane</keyword>
<accession>A0A0F0KMB5</accession>
<dbReference type="AlphaFoldDB" id="A0A0F0KMB5"/>
<evidence type="ECO:0000256" key="1">
    <source>
        <dbReference type="SAM" id="Phobius"/>
    </source>
</evidence>
<dbReference type="EMBL" id="JYIV01000028">
    <property type="protein sequence ID" value="KJL20396.1"/>
    <property type="molecule type" value="Genomic_DNA"/>
</dbReference>
<feature type="transmembrane region" description="Helical" evidence="1">
    <location>
        <begin position="132"/>
        <end position="153"/>
    </location>
</feature>
<comment type="caution">
    <text evidence="2">The sequence shown here is derived from an EMBL/GenBank/DDBJ whole genome shotgun (WGS) entry which is preliminary data.</text>
</comment>
<keyword evidence="1" id="KW-1133">Transmembrane helix</keyword>
<evidence type="ECO:0000313" key="3">
    <source>
        <dbReference type="Proteomes" id="UP000033725"/>
    </source>
</evidence>
<evidence type="ECO:0000313" key="2">
    <source>
        <dbReference type="EMBL" id="KJL20396.1"/>
    </source>
</evidence>
<organism evidence="2 3">
    <name type="scientific">Microbacterium oxydans</name>
    <dbReference type="NCBI Taxonomy" id="82380"/>
    <lineage>
        <taxon>Bacteria</taxon>
        <taxon>Bacillati</taxon>
        <taxon>Actinomycetota</taxon>
        <taxon>Actinomycetes</taxon>
        <taxon>Micrococcales</taxon>
        <taxon>Microbacteriaceae</taxon>
        <taxon>Microbacterium</taxon>
    </lineage>
</organism>
<feature type="transmembrane region" description="Helical" evidence="1">
    <location>
        <begin position="44"/>
        <end position="67"/>
    </location>
</feature>
<feature type="transmembrane region" description="Helical" evidence="1">
    <location>
        <begin position="165"/>
        <end position="186"/>
    </location>
</feature>
<dbReference type="PATRIC" id="fig|82380.10.peg.2625"/>
<dbReference type="Proteomes" id="UP000033725">
    <property type="component" value="Unassembled WGS sequence"/>
</dbReference>
<reference evidence="2 3" key="1">
    <citation type="submission" date="2015-02" db="EMBL/GenBank/DDBJ databases">
        <title>Draft genome sequences of ten Microbacterium spp. with emphasis on heavy metal contaminated environments.</title>
        <authorList>
            <person name="Corretto E."/>
        </authorList>
    </citation>
    <scope>NUCLEOTIDE SEQUENCE [LARGE SCALE GENOMIC DNA]</scope>
    <source>
        <strain evidence="2 3">BEL163</strain>
    </source>
</reference>
<name>A0A0F0KMB5_9MICO</name>